<feature type="non-terminal residue" evidence="2">
    <location>
        <position position="1"/>
    </location>
</feature>
<feature type="region of interest" description="Disordered" evidence="1">
    <location>
        <begin position="1"/>
        <end position="69"/>
    </location>
</feature>
<feature type="compositionally biased region" description="Basic and acidic residues" evidence="1">
    <location>
        <begin position="1"/>
        <end position="18"/>
    </location>
</feature>
<reference evidence="2 3" key="1">
    <citation type="journal article" date="2023" name="Plants (Basel)">
        <title>Bridging the Gap: Combining Genomics and Transcriptomics Approaches to Understand Stylosanthes scabra, an Orphan Legume from the Brazilian Caatinga.</title>
        <authorList>
            <person name="Ferreira-Neto J.R.C."/>
            <person name="da Silva M.D."/>
            <person name="Binneck E."/>
            <person name="de Melo N.F."/>
            <person name="da Silva R.H."/>
            <person name="de Melo A.L.T.M."/>
            <person name="Pandolfi V."/>
            <person name="Bustamante F.O."/>
            <person name="Brasileiro-Vidal A.C."/>
            <person name="Benko-Iseppon A.M."/>
        </authorList>
    </citation>
    <scope>NUCLEOTIDE SEQUENCE [LARGE SCALE GENOMIC DNA]</scope>
    <source>
        <tissue evidence="2">Leaves</tissue>
    </source>
</reference>
<comment type="caution">
    <text evidence="2">The sequence shown here is derived from an EMBL/GenBank/DDBJ whole genome shotgun (WGS) entry which is preliminary data.</text>
</comment>
<evidence type="ECO:0000256" key="1">
    <source>
        <dbReference type="SAM" id="MobiDB-lite"/>
    </source>
</evidence>
<sequence>RKSLREAKKNKESKEIGQKAKTPKSVWTARPRPPLLNEEVSVGGALAPPRFVTPKTRTSRARATTAELT</sequence>
<proteinExistence type="predicted"/>
<gene>
    <name evidence="2" type="ORF">PIB30_031472</name>
</gene>
<accession>A0ABU6VBA6</accession>
<protein>
    <submittedName>
        <fullName evidence="2">Uncharacterized protein</fullName>
    </submittedName>
</protein>
<organism evidence="2 3">
    <name type="scientific">Stylosanthes scabra</name>
    <dbReference type="NCBI Taxonomy" id="79078"/>
    <lineage>
        <taxon>Eukaryota</taxon>
        <taxon>Viridiplantae</taxon>
        <taxon>Streptophyta</taxon>
        <taxon>Embryophyta</taxon>
        <taxon>Tracheophyta</taxon>
        <taxon>Spermatophyta</taxon>
        <taxon>Magnoliopsida</taxon>
        <taxon>eudicotyledons</taxon>
        <taxon>Gunneridae</taxon>
        <taxon>Pentapetalae</taxon>
        <taxon>rosids</taxon>
        <taxon>fabids</taxon>
        <taxon>Fabales</taxon>
        <taxon>Fabaceae</taxon>
        <taxon>Papilionoideae</taxon>
        <taxon>50 kb inversion clade</taxon>
        <taxon>dalbergioids sensu lato</taxon>
        <taxon>Dalbergieae</taxon>
        <taxon>Pterocarpus clade</taxon>
        <taxon>Stylosanthes</taxon>
    </lineage>
</organism>
<dbReference type="EMBL" id="JASCZI010151170">
    <property type="protein sequence ID" value="MED6170484.1"/>
    <property type="molecule type" value="Genomic_DNA"/>
</dbReference>
<evidence type="ECO:0000313" key="3">
    <source>
        <dbReference type="Proteomes" id="UP001341840"/>
    </source>
</evidence>
<evidence type="ECO:0000313" key="2">
    <source>
        <dbReference type="EMBL" id="MED6170484.1"/>
    </source>
</evidence>
<dbReference type="Proteomes" id="UP001341840">
    <property type="component" value="Unassembled WGS sequence"/>
</dbReference>
<name>A0ABU6VBA6_9FABA</name>
<keyword evidence="3" id="KW-1185">Reference proteome</keyword>